<name>A0ABS5HX26_9RHOB</name>
<dbReference type="Proteomes" id="UP001195941">
    <property type="component" value="Unassembled WGS sequence"/>
</dbReference>
<gene>
    <name evidence="1" type="ORF">IT775_20510</name>
</gene>
<reference evidence="1 2" key="1">
    <citation type="journal article" date="2021" name="Arch. Microbiol.">
        <title>Thalassobius aquimarinus sp. nov., isolated from the Sea of Japan seashore.</title>
        <authorList>
            <person name="Kurilenko V.V."/>
            <person name="Romanenko L.A."/>
            <person name="Chernysheva N.Y."/>
            <person name="Velansky P.V."/>
            <person name="Tekutyeva L.A."/>
            <person name="Isaeva M.P."/>
            <person name="Mikhailov V.V."/>
        </authorList>
    </citation>
    <scope>NUCLEOTIDE SEQUENCE [LARGE SCALE GENOMIC DNA]</scope>
    <source>
        <strain evidence="1 2">KMM 8518</strain>
    </source>
</reference>
<evidence type="ECO:0008006" key="3">
    <source>
        <dbReference type="Google" id="ProtNLM"/>
    </source>
</evidence>
<protein>
    <recommendedName>
        <fullName evidence="3">DUF4440 domain-containing protein</fullName>
    </recommendedName>
</protein>
<accession>A0ABS5HX26</accession>
<comment type="caution">
    <text evidence="1">The sequence shown here is derived from an EMBL/GenBank/DDBJ whole genome shotgun (WGS) entry which is preliminary data.</text>
</comment>
<evidence type="ECO:0000313" key="2">
    <source>
        <dbReference type="Proteomes" id="UP001195941"/>
    </source>
</evidence>
<evidence type="ECO:0000313" key="1">
    <source>
        <dbReference type="EMBL" id="MBR9653506.1"/>
    </source>
</evidence>
<dbReference type="EMBL" id="JADMKU010000034">
    <property type="protein sequence ID" value="MBR9653506.1"/>
    <property type="molecule type" value="Genomic_DNA"/>
</dbReference>
<sequence>MHDNADLWHLEERFWTSGLDSIRASTEKDAIMIFPYPVGILQGDRLWDHLKRRTGWRSVEMTDRSTRHRGALAVLAYRVSAEKADVPIYEALCASTYLHDEDKWLRISHQQTPVV</sequence>
<organism evidence="1 2">
    <name type="scientific">Thalassovita aquimarina</name>
    <dbReference type="NCBI Taxonomy" id="2785917"/>
    <lineage>
        <taxon>Bacteria</taxon>
        <taxon>Pseudomonadati</taxon>
        <taxon>Pseudomonadota</taxon>
        <taxon>Alphaproteobacteria</taxon>
        <taxon>Rhodobacterales</taxon>
        <taxon>Roseobacteraceae</taxon>
        <taxon>Thalassovita</taxon>
    </lineage>
</organism>
<keyword evidence="2" id="KW-1185">Reference proteome</keyword>
<proteinExistence type="predicted"/>
<dbReference type="RefSeq" id="WP_212703126.1">
    <property type="nucleotide sequence ID" value="NZ_JADMKU010000034.1"/>
</dbReference>